<dbReference type="InterPro" id="IPR058624">
    <property type="entry name" value="MdtA-like_HH"/>
</dbReference>
<dbReference type="NCBIfam" id="TIGR01730">
    <property type="entry name" value="RND_mfp"/>
    <property type="match status" value="1"/>
</dbReference>
<comment type="caution">
    <text evidence="8">The sequence shown here is derived from an EMBL/GenBank/DDBJ whole genome shotgun (WGS) entry which is preliminary data.</text>
</comment>
<dbReference type="Gene3D" id="2.40.420.20">
    <property type="match status" value="1"/>
</dbReference>
<dbReference type="InterPro" id="IPR058625">
    <property type="entry name" value="MdtA-like_BSH"/>
</dbReference>
<feature type="domain" description="Multidrug resistance protein MdtA-like C-terminal permuted SH3" evidence="7">
    <location>
        <begin position="317"/>
        <end position="378"/>
    </location>
</feature>
<feature type="domain" description="Multidrug resistance protein MdtA-like barrel-sandwich hybrid" evidence="5">
    <location>
        <begin position="76"/>
        <end position="219"/>
    </location>
</feature>
<dbReference type="OrthoDB" id="9783047at2"/>
<dbReference type="EMBL" id="RKQL01000001">
    <property type="protein sequence ID" value="RPE72880.1"/>
    <property type="molecule type" value="Genomic_DNA"/>
</dbReference>
<comment type="similarity">
    <text evidence="2">Belongs to the membrane fusion protein (MFP) (TC 8.A.1) family.</text>
</comment>
<feature type="domain" description="Multidrug resistance protein MdtA-like alpha-helical hairpin" evidence="4">
    <location>
        <begin position="117"/>
        <end position="186"/>
    </location>
</feature>
<sequence>MFSSPSLPSRLARLGALLTLGAAALLSGCGGAEKPGHGPAAQGPGGKPPPTVGVLTVQPGPVTLVNELPGRLEATRVAQVRARVAGIVLKRRFAEGSLVQAGQVLFEIDPAPYTAALASAEATLARAAANAMQADALVERYRPLAAAQAISQQEWTAAQAAQKQAAADIAAARAAVQSARINLGYTRVTAPIAGRTGRAQVTEGALVGQGDATPLVTIQQTDPIYVNFTQSAAEVMKLRRAFDAGQLQPAPGGAARVALVLEDGSVYAKPGRLLFSDLTVDPATGQIGLRAEVPNPKGELPPGLYVRVRIEQALAPNAVLVPQQAVTRSAQGDTAVVLDAQGVPQPRRLRIDGQREGRWIVVDGLAAGDRVVVEGLQKLAMLPPGTPVKAVPWAPQAPGAAAAAASGASAASPAASAAVGKTH</sequence>
<feature type="domain" description="Multidrug resistance protein MdtA-like beta-barrel" evidence="6">
    <location>
        <begin position="223"/>
        <end position="312"/>
    </location>
</feature>
<dbReference type="Gene3D" id="2.40.50.100">
    <property type="match status" value="1"/>
</dbReference>
<dbReference type="SUPFAM" id="SSF111369">
    <property type="entry name" value="HlyD-like secretion proteins"/>
    <property type="match status" value="1"/>
</dbReference>
<evidence type="ECO:0000256" key="2">
    <source>
        <dbReference type="ARBA" id="ARBA00009477"/>
    </source>
</evidence>
<evidence type="ECO:0000256" key="1">
    <source>
        <dbReference type="ARBA" id="ARBA00004196"/>
    </source>
</evidence>
<dbReference type="AlphaFoldDB" id="A0A3N4VG46"/>
<dbReference type="InterPro" id="IPR058626">
    <property type="entry name" value="MdtA-like_b-barrel"/>
</dbReference>
<dbReference type="Proteomes" id="UP000272193">
    <property type="component" value="Unassembled WGS sequence"/>
</dbReference>
<accession>A0A3N4VG46</accession>
<dbReference type="RefSeq" id="WP_124220279.1">
    <property type="nucleotide sequence ID" value="NZ_RKQL01000001.1"/>
</dbReference>
<gene>
    <name evidence="8" type="ORF">EDC62_0587</name>
</gene>
<feature type="chain" id="PRO_5018201451" evidence="3">
    <location>
        <begin position="33"/>
        <end position="423"/>
    </location>
</feature>
<keyword evidence="3" id="KW-0732">Signal</keyword>
<dbReference type="Gene3D" id="2.40.30.170">
    <property type="match status" value="1"/>
</dbReference>
<evidence type="ECO:0000259" key="6">
    <source>
        <dbReference type="Pfam" id="PF25944"/>
    </source>
</evidence>
<dbReference type="Pfam" id="PF25917">
    <property type="entry name" value="BSH_RND"/>
    <property type="match status" value="1"/>
</dbReference>
<dbReference type="Pfam" id="PF25876">
    <property type="entry name" value="HH_MFP_RND"/>
    <property type="match status" value="1"/>
</dbReference>
<reference evidence="8 9" key="1">
    <citation type="submission" date="2018-11" db="EMBL/GenBank/DDBJ databases">
        <title>Genomic Encyclopedia of Type Strains, Phase IV (KMG-IV): sequencing the most valuable type-strain genomes for metagenomic binning, comparative biology and taxonomic classification.</title>
        <authorList>
            <person name="Goeker M."/>
        </authorList>
    </citation>
    <scope>NUCLEOTIDE SEQUENCE [LARGE SCALE GENOMIC DNA]</scope>
    <source>
        <strain evidence="8 9">DSM 101684</strain>
    </source>
</reference>
<dbReference type="PANTHER" id="PTHR30158">
    <property type="entry name" value="ACRA/E-RELATED COMPONENT OF DRUG EFFLUX TRANSPORTER"/>
    <property type="match status" value="1"/>
</dbReference>
<dbReference type="Pfam" id="PF25944">
    <property type="entry name" value="Beta-barrel_RND"/>
    <property type="match status" value="1"/>
</dbReference>
<evidence type="ECO:0000259" key="7">
    <source>
        <dbReference type="Pfam" id="PF25967"/>
    </source>
</evidence>
<name>A0A3N4VG46_9BURK</name>
<dbReference type="PANTHER" id="PTHR30158:SF3">
    <property type="entry name" value="MULTIDRUG EFFLUX PUMP SUBUNIT ACRA-RELATED"/>
    <property type="match status" value="1"/>
</dbReference>
<dbReference type="FunFam" id="2.40.420.20:FF:000001">
    <property type="entry name" value="Efflux RND transporter periplasmic adaptor subunit"/>
    <property type="match status" value="1"/>
</dbReference>
<proteinExistence type="inferred from homology"/>
<evidence type="ECO:0000313" key="9">
    <source>
        <dbReference type="Proteomes" id="UP000272193"/>
    </source>
</evidence>
<evidence type="ECO:0000313" key="8">
    <source>
        <dbReference type="EMBL" id="RPE72880.1"/>
    </source>
</evidence>
<protein>
    <submittedName>
        <fullName evidence="8">Membrane fusion protein (Multidrug efflux system)</fullName>
    </submittedName>
</protein>
<keyword evidence="9" id="KW-1185">Reference proteome</keyword>
<evidence type="ECO:0000259" key="4">
    <source>
        <dbReference type="Pfam" id="PF25876"/>
    </source>
</evidence>
<organism evidence="8 9">
    <name type="scientific">Tibeticola sediminis</name>
    <dbReference type="NCBI Taxonomy" id="1917811"/>
    <lineage>
        <taxon>Bacteria</taxon>
        <taxon>Pseudomonadati</taxon>
        <taxon>Pseudomonadota</taxon>
        <taxon>Betaproteobacteria</taxon>
        <taxon>Burkholderiales</taxon>
        <taxon>Comamonadaceae</taxon>
        <taxon>Tibeticola</taxon>
    </lineage>
</organism>
<dbReference type="InterPro" id="IPR058627">
    <property type="entry name" value="MdtA-like_C"/>
</dbReference>
<dbReference type="InterPro" id="IPR006143">
    <property type="entry name" value="RND_pump_MFP"/>
</dbReference>
<dbReference type="GO" id="GO:0005886">
    <property type="term" value="C:plasma membrane"/>
    <property type="evidence" value="ECO:0007669"/>
    <property type="project" value="UniProtKB-SubCell"/>
</dbReference>
<dbReference type="GO" id="GO:0022857">
    <property type="term" value="F:transmembrane transporter activity"/>
    <property type="evidence" value="ECO:0007669"/>
    <property type="project" value="InterPro"/>
</dbReference>
<comment type="subcellular location">
    <subcellularLocation>
        <location evidence="1">Cell envelope</location>
    </subcellularLocation>
</comment>
<dbReference type="Pfam" id="PF25967">
    <property type="entry name" value="RND-MFP_C"/>
    <property type="match status" value="1"/>
</dbReference>
<feature type="signal peptide" evidence="3">
    <location>
        <begin position="1"/>
        <end position="32"/>
    </location>
</feature>
<evidence type="ECO:0000259" key="5">
    <source>
        <dbReference type="Pfam" id="PF25917"/>
    </source>
</evidence>
<dbReference type="Gene3D" id="1.10.287.470">
    <property type="entry name" value="Helix hairpin bin"/>
    <property type="match status" value="1"/>
</dbReference>
<evidence type="ECO:0000256" key="3">
    <source>
        <dbReference type="SAM" id="SignalP"/>
    </source>
</evidence>
<dbReference type="GO" id="GO:0046677">
    <property type="term" value="P:response to antibiotic"/>
    <property type="evidence" value="ECO:0007669"/>
    <property type="project" value="TreeGrafter"/>
</dbReference>